<accession>A0A2T4Z0Q3</accession>
<evidence type="ECO:0000259" key="5">
    <source>
        <dbReference type="Pfam" id="PF00155"/>
    </source>
</evidence>
<gene>
    <name evidence="6" type="ORF">C8J48_3583</name>
</gene>
<sequence length="384" mass="42351">MEDTRLSTSAKAEKRAPFSNLVNALPATVPFVPPEQTERQLGRRFQLRLGANESSFGLSPMAKQALIDAAAETNWYGDATNDALRQKLSRLHGVPMESIAVGAGIDEILGWIARLFLNPGDGVTTSHGSYPTFHYHVNGFGGVLHWVPYRHFYNDCEGLARQAHATGSRIVYLANPDNPTGTFLKQEDIRELRRQLPADCVLVIDEAYVEFAPAEDVLPLDANDPNVIRTRTFSKVYGLAGARVGYAIAHPDTIASFDKIRNHFGVARAAQQAALASLADSDFLNRVIAFVNEGKTDYSTLAQELGYTTLPSATNFVAIDTGSEKAARWWMDALEKQGVFIRVPGVAPLNRCLRITVGNQEERNILAHHMKKLKPQVPINEETR</sequence>
<dbReference type="GO" id="GO:0008483">
    <property type="term" value="F:transaminase activity"/>
    <property type="evidence" value="ECO:0007669"/>
    <property type="project" value="UniProtKB-KW"/>
</dbReference>
<keyword evidence="2 6" id="KW-0808">Transferase</keyword>
<evidence type="ECO:0000256" key="3">
    <source>
        <dbReference type="ARBA" id="ARBA00022898"/>
    </source>
</evidence>
<protein>
    <submittedName>
        <fullName evidence="6">Histidinol-phosphate aminotransferase</fullName>
    </submittedName>
</protein>
<keyword evidence="1 6" id="KW-0032">Aminotransferase</keyword>
<evidence type="ECO:0000256" key="2">
    <source>
        <dbReference type="ARBA" id="ARBA00022679"/>
    </source>
</evidence>
<organism evidence="6 7">
    <name type="scientific">Desmospora activa DSM 45169</name>
    <dbReference type="NCBI Taxonomy" id="1121389"/>
    <lineage>
        <taxon>Bacteria</taxon>
        <taxon>Bacillati</taxon>
        <taxon>Bacillota</taxon>
        <taxon>Bacilli</taxon>
        <taxon>Bacillales</taxon>
        <taxon>Thermoactinomycetaceae</taxon>
        <taxon>Desmospora</taxon>
    </lineage>
</organism>
<dbReference type="AlphaFoldDB" id="A0A2T4Z0Q3"/>
<keyword evidence="7" id="KW-1185">Reference proteome</keyword>
<dbReference type="InterPro" id="IPR015421">
    <property type="entry name" value="PyrdxlP-dep_Trfase_major"/>
</dbReference>
<dbReference type="InterPro" id="IPR004839">
    <property type="entry name" value="Aminotransferase_I/II_large"/>
</dbReference>
<dbReference type="InterPro" id="IPR050106">
    <property type="entry name" value="HistidinolP_aminotransfase"/>
</dbReference>
<dbReference type="SUPFAM" id="SSF53383">
    <property type="entry name" value="PLP-dependent transferases"/>
    <property type="match status" value="1"/>
</dbReference>
<dbReference type="EMBL" id="PZZP01000004">
    <property type="protein sequence ID" value="PTM53259.1"/>
    <property type="molecule type" value="Genomic_DNA"/>
</dbReference>
<dbReference type="PANTHER" id="PTHR43643:SF3">
    <property type="entry name" value="HISTIDINOL-PHOSPHATE AMINOTRANSFERASE"/>
    <property type="match status" value="1"/>
</dbReference>
<name>A0A2T4Z0Q3_9BACL</name>
<evidence type="ECO:0000313" key="6">
    <source>
        <dbReference type="EMBL" id="PTM53259.1"/>
    </source>
</evidence>
<dbReference type="Proteomes" id="UP000241639">
    <property type="component" value="Unassembled WGS sequence"/>
</dbReference>
<feature type="domain" description="Aminotransferase class I/classII large" evidence="5">
    <location>
        <begin position="46"/>
        <end position="368"/>
    </location>
</feature>
<dbReference type="RefSeq" id="WP_107728550.1">
    <property type="nucleotide sequence ID" value="NZ_PZZP01000004.1"/>
</dbReference>
<dbReference type="PANTHER" id="PTHR43643">
    <property type="entry name" value="HISTIDINOL-PHOSPHATE AMINOTRANSFERASE 2"/>
    <property type="match status" value="1"/>
</dbReference>
<keyword evidence="4" id="KW-0368">Histidine biosynthesis</keyword>
<evidence type="ECO:0000313" key="7">
    <source>
        <dbReference type="Proteomes" id="UP000241639"/>
    </source>
</evidence>
<dbReference type="InterPro" id="IPR015422">
    <property type="entry name" value="PyrdxlP-dep_Trfase_small"/>
</dbReference>
<dbReference type="GO" id="GO:0000105">
    <property type="term" value="P:L-histidine biosynthetic process"/>
    <property type="evidence" value="ECO:0007669"/>
    <property type="project" value="UniProtKB-KW"/>
</dbReference>
<dbReference type="CDD" id="cd00609">
    <property type="entry name" value="AAT_like"/>
    <property type="match status" value="1"/>
</dbReference>
<keyword evidence="4" id="KW-0028">Amino-acid biosynthesis</keyword>
<keyword evidence="3" id="KW-0663">Pyridoxal phosphate</keyword>
<dbReference type="Gene3D" id="3.40.640.10">
    <property type="entry name" value="Type I PLP-dependent aspartate aminotransferase-like (Major domain)"/>
    <property type="match status" value="1"/>
</dbReference>
<proteinExistence type="predicted"/>
<dbReference type="Pfam" id="PF00155">
    <property type="entry name" value="Aminotran_1_2"/>
    <property type="match status" value="1"/>
</dbReference>
<reference evidence="6 7" key="1">
    <citation type="submission" date="2018-04" db="EMBL/GenBank/DDBJ databases">
        <title>Genomic Encyclopedia of Archaeal and Bacterial Type Strains, Phase II (KMG-II): from individual species to whole genera.</title>
        <authorList>
            <person name="Goeker M."/>
        </authorList>
    </citation>
    <scope>NUCLEOTIDE SEQUENCE [LARGE SCALE GENOMIC DNA]</scope>
    <source>
        <strain evidence="6 7">DSM 45169</strain>
    </source>
</reference>
<evidence type="ECO:0000256" key="1">
    <source>
        <dbReference type="ARBA" id="ARBA00022576"/>
    </source>
</evidence>
<dbReference type="GO" id="GO:0030170">
    <property type="term" value="F:pyridoxal phosphate binding"/>
    <property type="evidence" value="ECO:0007669"/>
    <property type="project" value="InterPro"/>
</dbReference>
<dbReference type="OrthoDB" id="9813612at2"/>
<comment type="caution">
    <text evidence="6">The sequence shown here is derived from an EMBL/GenBank/DDBJ whole genome shotgun (WGS) entry which is preliminary data.</text>
</comment>
<evidence type="ECO:0000256" key="4">
    <source>
        <dbReference type="ARBA" id="ARBA00023102"/>
    </source>
</evidence>
<dbReference type="Gene3D" id="3.90.1150.10">
    <property type="entry name" value="Aspartate Aminotransferase, domain 1"/>
    <property type="match status" value="1"/>
</dbReference>
<dbReference type="InterPro" id="IPR015424">
    <property type="entry name" value="PyrdxlP-dep_Trfase"/>
</dbReference>